<dbReference type="CDD" id="cd01854">
    <property type="entry name" value="YjeQ_EngC"/>
    <property type="match status" value="1"/>
</dbReference>
<evidence type="ECO:0000256" key="4">
    <source>
        <dbReference type="ARBA" id="ARBA00022730"/>
    </source>
</evidence>
<dbReference type="Gene3D" id="1.10.40.50">
    <property type="entry name" value="Probable gtpase engc, domain 3"/>
    <property type="match status" value="1"/>
</dbReference>
<feature type="binding site" evidence="10">
    <location>
        <position position="268"/>
    </location>
    <ligand>
        <name>Zn(2+)</name>
        <dbReference type="ChEBI" id="CHEBI:29105"/>
    </ligand>
</feature>
<comment type="subunit">
    <text evidence="10">Monomer. Associates with 30S ribosomal subunit, binds 16S rRNA.</text>
</comment>
<dbReference type="SUPFAM" id="SSF50249">
    <property type="entry name" value="Nucleic acid-binding proteins"/>
    <property type="match status" value="1"/>
</dbReference>
<reference evidence="13 14" key="1">
    <citation type="submission" date="2018-08" db="EMBL/GenBank/DDBJ databases">
        <title>The draft genome squence of Brumimicrobium sp. N62.</title>
        <authorList>
            <person name="Du Z.-J."/>
            <person name="Luo H.-R."/>
        </authorList>
    </citation>
    <scope>NUCLEOTIDE SEQUENCE [LARGE SCALE GENOMIC DNA]</scope>
    <source>
        <strain evidence="13 14">N62</strain>
    </source>
</reference>
<dbReference type="InterPro" id="IPR010914">
    <property type="entry name" value="RsgA_GTPase_dom"/>
</dbReference>
<dbReference type="Gene3D" id="2.40.50.140">
    <property type="entry name" value="Nucleic acid-binding proteins"/>
    <property type="match status" value="1"/>
</dbReference>
<dbReference type="PROSITE" id="PS51721">
    <property type="entry name" value="G_CP"/>
    <property type="match status" value="1"/>
</dbReference>
<keyword evidence="6 10" id="KW-0378">Hydrolase</keyword>
<dbReference type="PANTHER" id="PTHR32120">
    <property type="entry name" value="SMALL RIBOSOMAL SUBUNIT BIOGENESIS GTPASE RSGA"/>
    <property type="match status" value="1"/>
</dbReference>
<dbReference type="Pfam" id="PF16745">
    <property type="entry name" value="RsgA_N"/>
    <property type="match status" value="1"/>
</dbReference>
<keyword evidence="14" id="KW-1185">Reference proteome</keyword>
<organism evidence="13 14">
    <name type="scientific">Brumimicrobium aurantiacum</name>
    <dbReference type="NCBI Taxonomy" id="1737063"/>
    <lineage>
        <taxon>Bacteria</taxon>
        <taxon>Pseudomonadati</taxon>
        <taxon>Bacteroidota</taxon>
        <taxon>Flavobacteriia</taxon>
        <taxon>Flavobacteriales</taxon>
        <taxon>Crocinitomicaceae</taxon>
        <taxon>Brumimicrobium</taxon>
    </lineage>
</organism>
<keyword evidence="9 10" id="KW-0342">GTP-binding</keyword>
<evidence type="ECO:0000256" key="5">
    <source>
        <dbReference type="ARBA" id="ARBA00022741"/>
    </source>
</evidence>
<keyword evidence="3 10" id="KW-0479">Metal-binding</keyword>
<evidence type="ECO:0000256" key="2">
    <source>
        <dbReference type="ARBA" id="ARBA00022517"/>
    </source>
</evidence>
<dbReference type="GO" id="GO:0005525">
    <property type="term" value="F:GTP binding"/>
    <property type="evidence" value="ECO:0007669"/>
    <property type="project" value="UniProtKB-UniRule"/>
</dbReference>
<dbReference type="NCBIfam" id="TIGR00157">
    <property type="entry name" value="ribosome small subunit-dependent GTPase A"/>
    <property type="match status" value="1"/>
</dbReference>
<dbReference type="InterPro" id="IPR030378">
    <property type="entry name" value="G_CP_dom"/>
</dbReference>
<keyword evidence="4 10" id="KW-0699">rRNA-binding</keyword>
<evidence type="ECO:0000256" key="3">
    <source>
        <dbReference type="ARBA" id="ARBA00022723"/>
    </source>
</evidence>
<evidence type="ECO:0000256" key="10">
    <source>
        <dbReference type="HAMAP-Rule" id="MF_01820"/>
    </source>
</evidence>
<dbReference type="GO" id="GO:0005737">
    <property type="term" value="C:cytoplasm"/>
    <property type="evidence" value="ECO:0007669"/>
    <property type="project" value="UniProtKB-SubCell"/>
</dbReference>
<evidence type="ECO:0000259" key="12">
    <source>
        <dbReference type="PROSITE" id="PS51721"/>
    </source>
</evidence>
<comment type="similarity">
    <text evidence="10">Belongs to the TRAFAC class YlqF/YawG GTPase family. RsgA subfamily.</text>
</comment>
<feature type="binding site" evidence="10">
    <location>
        <position position="276"/>
    </location>
    <ligand>
        <name>Zn(2+)</name>
        <dbReference type="ChEBI" id="CHEBI:29105"/>
    </ligand>
</feature>
<feature type="domain" description="EngC GTPase" evidence="11">
    <location>
        <begin position="87"/>
        <end position="237"/>
    </location>
</feature>
<evidence type="ECO:0000313" key="14">
    <source>
        <dbReference type="Proteomes" id="UP000257127"/>
    </source>
</evidence>
<comment type="subcellular location">
    <subcellularLocation>
        <location evidence="10">Cytoplasm</location>
    </subcellularLocation>
</comment>
<protein>
    <recommendedName>
        <fullName evidence="10">Small ribosomal subunit biogenesis GTPase RsgA</fullName>
        <ecNumber evidence="10">3.6.1.-</ecNumber>
    </recommendedName>
</protein>
<gene>
    <name evidence="10 13" type="primary">rsgA</name>
    <name evidence="13" type="ORF">DXU93_13375</name>
</gene>
<dbReference type="PROSITE" id="PS50936">
    <property type="entry name" value="ENGC_GTPASE"/>
    <property type="match status" value="1"/>
</dbReference>
<dbReference type="InterPro" id="IPR031944">
    <property type="entry name" value="RsgA_N"/>
</dbReference>
<dbReference type="GO" id="GO:0019843">
    <property type="term" value="F:rRNA binding"/>
    <property type="evidence" value="ECO:0007669"/>
    <property type="project" value="UniProtKB-KW"/>
</dbReference>
<dbReference type="HAMAP" id="MF_01820">
    <property type="entry name" value="GTPase_RsgA"/>
    <property type="match status" value="1"/>
</dbReference>
<dbReference type="EMBL" id="QURB01000009">
    <property type="protein sequence ID" value="RFC53416.1"/>
    <property type="molecule type" value="Genomic_DNA"/>
</dbReference>
<evidence type="ECO:0000256" key="6">
    <source>
        <dbReference type="ARBA" id="ARBA00022801"/>
    </source>
</evidence>
<feature type="binding site" evidence="10">
    <location>
        <begin position="181"/>
        <end position="189"/>
    </location>
    <ligand>
        <name>GTP</name>
        <dbReference type="ChEBI" id="CHEBI:37565"/>
    </ligand>
</feature>
<evidence type="ECO:0000256" key="1">
    <source>
        <dbReference type="ARBA" id="ARBA00022490"/>
    </source>
</evidence>
<dbReference type="Pfam" id="PF03193">
    <property type="entry name" value="RsgA_GTPase"/>
    <property type="match status" value="1"/>
</dbReference>
<evidence type="ECO:0000259" key="11">
    <source>
        <dbReference type="PROSITE" id="PS50936"/>
    </source>
</evidence>
<accession>A0A3E1EV20</accession>
<keyword evidence="1 10" id="KW-0963">Cytoplasm</keyword>
<keyword evidence="7 10" id="KW-0862">Zinc</keyword>
<dbReference type="GO" id="GO:0042274">
    <property type="term" value="P:ribosomal small subunit biogenesis"/>
    <property type="evidence" value="ECO:0007669"/>
    <property type="project" value="UniProtKB-UniRule"/>
</dbReference>
<comment type="caution">
    <text evidence="13">The sequence shown here is derived from an EMBL/GenBank/DDBJ whole genome shotgun (WGS) entry which is preliminary data.</text>
</comment>
<feature type="binding site" evidence="10">
    <location>
        <position position="270"/>
    </location>
    <ligand>
        <name>Zn(2+)</name>
        <dbReference type="ChEBI" id="CHEBI:29105"/>
    </ligand>
</feature>
<dbReference type="InterPro" id="IPR004881">
    <property type="entry name" value="Ribosome_biogen_GTPase_RsgA"/>
</dbReference>
<evidence type="ECO:0000256" key="9">
    <source>
        <dbReference type="ARBA" id="ARBA00023134"/>
    </source>
</evidence>
<dbReference type="OrthoDB" id="9809485at2"/>
<proteinExistence type="inferred from homology"/>
<evidence type="ECO:0000256" key="8">
    <source>
        <dbReference type="ARBA" id="ARBA00022884"/>
    </source>
</evidence>
<dbReference type="CDD" id="cd04466">
    <property type="entry name" value="S1_YloQ_GTPase"/>
    <property type="match status" value="1"/>
</dbReference>
<feature type="binding site" evidence="10">
    <location>
        <begin position="127"/>
        <end position="130"/>
    </location>
    <ligand>
        <name>GTP</name>
        <dbReference type="ChEBI" id="CHEBI:37565"/>
    </ligand>
</feature>
<evidence type="ECO:0000313" key="13">
    <source>
        <dbReference type="EMBL" id="RFC53416.1"/>
    </source>
</evidence>
<keyword evidence="2 10" id="KW-0690">Ribosome biogenesis</keyword>
<evidence type="ECO:0000256" key="7">
    <source>
        <dbReference type="ARBA" id="ARBA00022833"/>
    </source>
</evidence>
<dbReference type="Gene3D" id="3.40.50.300">
    <property type="entry name" value="P-loop containing nucleotide triphosphate hydrolases"/>
    <property type="match status" value="1"/>
</dbReference>
<feature type="domain" description="CP-type G" evidence="12">
    <location>
        <begin position="78"/>
        <end position="239"/>
    </location>
</feature>
<dbReference type="GO" id="GO:0003924">
    <property type="term" value="F:GTPase activity"/>
    <property type="evidence" value="ECO:0007669"/>
    <property type="project" value="UniProtKB-UniRule"/>
</dbReference>
<name>A0A3E1EV20_9FLAO</name>
<dbReference type="RefSeq" id="WP_116881808.1">
    <property type="nucleotide sequence ID" value="NZ_QURB01000009.1"/>
</dbReference>
<dbReference type="InterPro" id="IPR027417">
    <property type="entry name" value="P-loop_NTPase"/>
</dbReference>
<sequence>MKKGKVIKSTGKWYIIELEDGKIINAGIRGKIRLKGIKSTNPVAAGDEVMITENEDGTGMISEILPRKNYIVRKSINLSKQTHILAANVDRAYLLVTLVAPETHLAFIDRFLVAAEAYRIPVTLLFNKMDVYMDEHLPIVENVMELYEEIGYPCEKISALNKTNIDFLRDEIKDKQVMIAGHSGTGKSTLINALDNQLNIKTAEISIHHLQGQHTTTFAEMHKLQTGGYIIDTPGIRAFGVIDLDKKVMSHYFPEMRALLNQCKYHNCQHINEPHCVIKDAVENGEIESTRYKTYLDLMNEDQSQTYR</sequence>
<dbReference type="Proteomes" id="UP000257127">
    <property type="component" value="Unassembled WGS sequence"/>
</dbReference>
<dbReference type="AlphaFoldDB" id="A0A3E1EV20"/>
<keyword evidence="8 10" id="KW-0694">RNA-binding</keyword>
<dbReference type="InterPro" id="IPR012340">
    <property type="entry name" value="NA-bd_OB-fold"/>
</dbReference>
<feature type="binding site" evidence="10">
    <location>
        <position position="263"/>
    </location>
    <ligand>
        <name>Zn(2+)</name>
        <dbReference type="ChEBI" id="CHEBI:29105"/>
    </ligand>
</feature>
<dbReference type="EC" id="3.6.1.-" evidence="10"/>
<comment type="cofactor">
    <cofactor evidence="10">
        <name>Zn(2+)</name>
        <dbReference type="ChEBI" id="CHEBI:29105"/>
    </cofactor>
    <text evidence="10">Binds 1 zinc ion per subunit.</text>
</comment>
<dbReference type="PANTHER" id="PTHR32120:SF11">
    <property type="entry name" value="SMALL RIBOSOMAL SUBUNIT BIOGENESIS GTPASE RSGA 1, MITOCHONDRIAL-RELATED"/>
    <property type="match status" value="1"/>
</dbReference>
<comment type="function">
    <text evidence="10">One of several proteins that assist in the late maturation steps of the functional core of the 30S ribosomal subunit. Helps release RbfA from mature subunits. May play a role in the assembly of ribosomal proteins into the subunit. Circularly permuted GTPase that catalyzes slow GTP hydrolysis, GTPase activity is stimulated by the 30S ribosomal subunit.</text>
</comment>
<dbReference type="SUPFAM" id="SSF52540">
    <property type="entry name" value="P-loop containing nucleoside triphosphate hydrolases"/>
    <property type="match status" value="1"/>
</dbReference>
<keyword evidence="5 10" id="KW-0547">Nucleotide-binding</keyword>
<dbReference type="GO" id="GO:0046872">
    <property type="term" value="F:metal ion binding"/>
    <property type="evidence" value="ECO:0007669"/>
    <property type="project" value="UniProtKB-KW"/>
</dbReference>